<accession>A0AAD0P8F9</accession>
<gene>
    <name evidence="1" type="ORF">DIJ64_09855</name>
</gene>
<dbReference type="Proteomes" id="UP000249682">
    <property type="component" value="Chromosome"/>
</dbReference>
<evidence type="ECO:0000313" key="1">
    <source>
        <dbReference type="EMBL" id="AWV48246.1"/>
    </source>
</evidence>
<sequence>MLLLGDKLPEVSIYRLLAEYGAALFGDDYFVALFMRSTLGQLTVPEWVFATVMLLTSWIIQCVSETN</sequence>
<dbReference type="EMBL" id="CP029543">
    <property type="protein sequence ID" value="AWV48246.1"/>
    <property type="molecule type" value="Genomic_DNA"/>
</dbReference>
<dbReference type="AlphaFoldDB" id="A0AAD0P8F9"/>
<reference evidence="1 2" key="1">
    <citation type="submission" date="2018-05" db="EMBL/GenBank/DDBJ databases">
        <title>Evolution of small genomes with special reference to Mycobacterium leprae.</title>
        <authorList>
            <person name="Mohanty P.S."/>
            <person name="Bansal A.K."/>
            <person name="Gupta U.D."/>
            <person name="Naaz F."/>
            <person name="Dwivedi V.D."/>
            <person name="Singh H."/>
            <person name="Gupta G."/>
            <person name="Sharma S."/>
            <person name="Arora M."/>
        </authorList>
    </citation>
    <scope>NUCLEOTIDE SEQUENCE [LARGE SCALE GENOMIC DNA]</scope>
    <source>
        <strain evidence="1 2">MRHRU-235-G</strain>
    </source>
</reference>
<name>A0AAD0P8F9_MYCLR</name>
<evidence type="ECO:0000313" key="2">
    <source>
        <dbReference type="Proteomes" id="UP000249682"/>
    </source>
</evidence>
<protein>
    <submittedName>
        <fullName evidence="1">Uncharacterized protein</fullName>
    </submittedName>
</protein>
<proteinExistence type="predicted"/>
<organism evidence="1 2">
    <name type="scientific">Mycobacterium leprae</name>
    <dbReference type="NCBI Taxonomy" id="1769"/>
    <lineage>
        <taxon>Bacteria</taxon>
        <taxon>Bacillati</taxon>
        <taxon>Actinomycetota</taxon>
        <taxon>Actinomycetes</taxon>
        <taxon>Mycobacteriales</taxon>
        <taxon>Mycobacteriaceae</taxon>
        <taxon>Mycobacterium</taxon>
    </lineage>
</organism>